<feature type="transmembrane region" description="Helical" evidence="8">
    <location>
        <begin position="34"/>
        <end position="52"/>
    </location>
</feature>
<proteinExistence type="inferred from homology"/>
<evidence type="ECO:0000256" key="7">
    <source>
        <dbReference type="ARBA" id="ARBA00023136"/>
    </source>
</evidence>
<comment type="similarity">
    <text evidence="2">Belongs to the auxin efflux carrier (TC 2.A.69) family.</text>
</comment>
<dbReference type="STRING" id="762983.HMPREF9444_01313"/>
<keyword evidence="5 8" id="KW-0812">Transmembrane</keyword>
<accession>E8LKR6</accession>
<keyword evidence="10" id="KW-1185">Reference proteome</keyword>
<sequence>MSDIFLQMAILFIIIAVGFLSHKSRIQYTDFDRALSRFIINISCPALVLSSVMGENLPDPDLVVPLGIVGIASYALVMLISIPGSRLFTRNKADLGVYSFMLVFGNVGFIGYPVVAALFGHEAIFFAAVLNFANSLFIFSLGMFFVSGGQQKLHFDYKFLINPIMIATYLSILIVCFEIKDFPIILSEPLKMIGSITVPGALLIIGSSIAQIPLKKMCGNIGIYAMCAMRLLFLPFIVYGLTLLLTDSKTIITVNTVLFAMPVATLGTMFCLINKRDDSLVTQGIFISTIASMLTIPCVYALVNHLNDLLGI</sequence>
<dbReference type="GO" id="GO:0005886">
    <property type="term" value="C:plasma membrane"/>
    <property type="evidence" value="ECO:0007669"/>
    <property type="project" value="UniProtKB-SubCell"/>
</dbReference>
<dbReference type="InterPro" id="IPR004776">
    <property type="entry name" value="Mem_transp_PIN-like"/>
</dbReference>
<keyword evidence="7 8" id="KW-0472">Membrane</keyword>
<dbReference type="eggNOG" id="COG0679">
    <property type="taxonomic scope" value="Bacteria"/>
</dbReference>
<dbReference type="OrthoDB" id="9810457at2"/>
<evidence type="ECO:0000256" key="1">
    <source>
        <dbReference type="ARBA" id="ARBA00004651"/>
    </source>
</evidence>
<dbReference type="PANTHER" id="PTHR36838">
    <property type="entry name" value="AUXIN EFFLUX CARRIER FAMILY PROTEIN"/>
    <property type="match status" value="1"/>
</dbReference>
<feature type="transmembrane region" description="Helical" evidence="8">
    <location>
        <begin position="159"/>
        <end position="180"/>
    </location>
</feature>
<keyword evidence="4" id="KW-1003">Cell membrane</keyword>
<evidence type="ECO:0000256" key="6">
    <source>
        <dbReference type="ARBA" id="ARBA00022989"/>
    </source>
</evidence>
<dbReference type="EMBL" id="AEVO01000071">
    <property type="protein sequence ID" value="EFY06885.1"/>
    <property type="molecule type" value="Genomic_DNA"/>
</dbReference>
<feature type="transmembrane region" description="Helical" evidence="8">
    <location>
        <begin position="251"/>
        <end position="273"/>
    </location>
</feature>
<feature type="transmembrane region" description="Helical" evidence="8">
    <location>
        <begin position="192"/>
        <end position="214"/>
    </location>
</feature>
<reference evidence="9 10" key="1">
    <citation type="submission" date="2011-01" db="EMBL/GenBank/DDBJ databases">
        <authorList>
            <person name="Weinstock G."/>
            <person name="Sodergren E."/>
            <person name="Clifton S."/>
            <person name="Fulton L."/>
            <person name="Fulton B."/>
            <person name="Courtney L."/>
            <person name="Fronick C."/>
            <person name="Harrison M."/>
            <person name="Strong C."/>
            <person name="Farmer C."/>
            <person name="Delahaunty K."/>
            <person name="Markovic C."/>
            <person name="Hall O."/>
            <person name="Minx P."/>
            <person name="Tomlinson C."/>
            <person name="Mitreva M."/>
            <person name="Hou S."/>
            <person name="Chen J."/>
            <person name="Wollam A."/>
            <person name="Pepin K.H."/>
            <person name="Johnson M."/>
            <person name="Bhonagiri V."/>
            <person name="Zhang X."/>
            <person name="Suruliraj S."/>
            <person name="Warren W."/>
            <person name="Chinwalla A."/>
            <person name="Mardis E.R."/>
            <person name="Wilson R.K."/>
        </authorList>
    </citation>
    <scope>NUCLEOTIDE SEQUENCE [LARGE SCALE GENOMIC DNA]</scope>
    <source>
        <strain evidence="10">DSM 22608 / JCM 16073 / KCTC 15190 / YIT 12066</strain>
    </source>
</reference>
<comment type="caution">
    <text evidence="9">The sequence shown here is derived from an EMBL/GenBank/DDBJ whole genome shotgun (WGS) entry which is preliminary data.</text>
</comment>
<dbReference type="AlphaFoldDB" id="E8LKR6"/>
<dbReference type="Proteomes" id="UP000018458">
    <property type="component" value="Unassembled WGS sequence"/>
</dbReference>
<dbReference type="HOGENOM" id="CLU_056175_1_1_6"/>
<feature type="transmembrane region" description="Helical" evidence="8">
    <location>
        <begin position="95"/>
        <end position="118"/>
    </location>
</feature>
<evidence type="ECO:0000256" key="8">
    <source>
        <dbReference type="SAM" id="Phobius"/>
    </source>
</evidence>
<keyword evidence="6 8" id="KW-1133">Transmembrane helix</keyword>
<organism evidence="9 10">
    <name type="scientific">Succinatimonas hippei (strain DSM 22608 / JCM 16073 / KCTC 15190 / YIT 12066)</name>
    <dbReference type="NCBI Taxonomy" id="762983"/>
    <lineage>
        <taxon>Bacteria</taxon>
        <taxon>Pseudomonadati</taxon>
        <taxon>Pseudomonadota</taxon>
        <taxon>Gammaproteobacteria</taxon>
        <taxon>Aeromonadales</taxon>
        <taxon>Succinivibrionaceae</taxon>
        <taxon>Succinatimonas</taxon>
    </lineage>
</organism>
<comment type="subcellular location">
    <subcellularLocation>
        <location evidence="1">Cell membrane</location>
        <topology evidence="1">Multi-pass membrane protein</topology>
    </subcellularLocation>
</comment>
<feature type="transmembrane region" description="Helical" evidence="8">
    <location>
        <begin position="221"/>
        <end position="245"/>
    </location>
</feature>
<evidence type="ECO:0000256" key="5">
    <source>
        <dbReference type="ARBA" id="ARBA00022692"/>
    </source>
</evidence>
<dbReference type="Gene3D" id="1.20.1530.20">
    <property type="match status" value="1"/>
</dbReference>
<dbReference type="GO" id="GO:0055085">
    <property type="term" value="P:transmembrane transport"/>
    <property type="evidence" value="ECO:0007669"/>
    <property type="project" value="InterPro"/>
</dbReference>
<protein>
    <submittedName>
        <fullName evidence="9">Transporter, auxin efflux carrier (AEC) family protein</fullName>
    </submittedName>
</protein>
<evidence type="ECO:0000256" key="2">
    <source>
        <dbReference type="ARBA" id="ARBA00010145"/>
    </source>
</evidence>
<dbReference type="PANTHER" id="PTHR36838:SF1">
    <property type="entry name" value="SLR1864 PROTEIN"/>
    <property type="match status" value="1"/>
</dbReference>
<keyword evidence="3" id="KW-0813">Transport</keyword>
<feature type="transmembrane region" description="Helical" evidence="8">
    <location>
        <begin position="6"/>
        <end position="22"/>
    </location>
</feature>
<dbReference type="InterPro" id="IPR038770">
    <property type="entry name" value="Na+/solute_symporter_sf"/>
</dbReference>
<name>E8LKR6_SUCHY</name>
<evidence type="ECO:0000256" key="3">
    <source>
        <dbReference type="ARBA" id="ARBA00022448"/>
    </source>
</evidence>
<feature type="transmembrane region" description="Helical" evidence="8">
    <location>
        <begin position="285"/>
        <end position="303"/>
    </location>
</feature>
<gene>
    <name evidence="9" type="ORF">HMPREF9444_01313</name>
</gene>
<dbReference type="RefSeq" id="WP_009143504.1">
    <property type="nucleotide sequence ID" value="NZ_GL831005.1"/>
</dbReference>
<dbReference type="Pfam" id="PF03547">
    <property type="entry name" value="Mem_trans"/>
    <property type="match status" value="1"/>
</dbReference>
<evidence type="ECO:0000313" key="10">
    <source>
        <dbReference type="Proteomes" id="UP000018458"/>
    </source>
</evidence>
<feature type="transmembrane region" description="Helical" evidence="8">
    <location>
        <begin position="64"/>
        <end position="83"/>
    </location>
</feature>
<feature type="transmembrane region" description="Helical" evidence="8">
    <location>
        <begin position="124"/>
        <end position="147"/>
    </location>
</feature>
<evidence type="ECO:0000313" key="9">
    <source>
        <dbReference type="EMBL" id="EFY06885.1"/>
    </source>
</evidence>
<evidence type="ECO:0000256" key="4">
    <source>
        <dbReference type="ARBA" id="ARBA00022475"/>
    </source>
</evidence>